<keyword evidence="1" id="KW-0472">Membrane</keyword>
<proteinExistence type="predicted"/>
<keyword evidence="1" id="KW-0812">Transmembrane</keyword>
<dbReference type="Proteomes" id="UP000314986">
    <property type="component" value="Unassembled WGS sequence"/>
</dbReference>
<sequence>MEAPELPVPEGLDSSAVSSEDSFFSFFDIFLFSLIAAFTVYWFFFRKKKEEIPDYRPLQTPGFEASLQPVNLKLRMGSDTSMI</sequence>
<evidence type="ECO:0000256" key="1">
    <source>
        <dbReference type="SAM" id="Phobius"/>
    </source>
</evidence>
<evidence type="ECO:0000313" key="3">
    <source>
        <dbReference type="Proteomes" id="UP000314986"/>
    </source>
</evidence>
<protein>
    <submittedName>
        <fullName evidence="2">Uncharacterized protein</fullName>
    </submittedName>
</protein>
<dbReference type="AlphaFoldDB" id="A0A4W3GU34"/>
<reference evidence="2" key="5">
    <citation type="submission" date="2025-09" db="UniProtKB">
        <authorList>
            <consortium name="Ensembl"/>
        </authorList>
    </citation>
    <scope>IDENTIFICATION</scope>
</reference>
<reference evidence="3" key="1">
    <citation type="journal article" date="2006" name="Science">
        <title>Ancient noncoding elements conserved in the human genome.</title>
        <authorList>
            <person name="Venkatesh B."/>
            <person name="Kirkness E.F."/>
            <person name="Loh Y.H."/>
            <person name="Halpern A.L."/>
            <person name="Lee A.P."/>
            <person name="Johnson J."/>
            <person name="Dandona N."/>
            <person name="Viswanathan L.D."/>
            <person name="Tay A."/>
            <person name="Venter J.C."/>
            <person name="Strausberg R.L."/>
            <person name="Brenner S."/>
        </authorList>
    </citation>
    <scope>NUCLEOTIDE SEQUENCE [LARGE SCALE GENOMIC DNA]</scope>
</reference>
<dbReference type="Ensembl" id="ENSCMIT00000007953.1">
    <property type="protein sequence ID" value="ENSCMIP00000007728.1"/>
    <property type="gene ID" value="ENSCMIG00000004198.1"/>
</dbReference>
<name>A0A4W3GU34_CALMI</name>
<keyword evidence="3" id="KW-1185">Reference proteome</keyword>
<dbReference type="STRING" id="7868.ENSCMIP00000007728"/>
<reference evidence="3" key="3">
    <citation type="journal article" date="2014" name="Nature">
        <title>Elephant shark genome provides unique insights into gnathostome evolution.</title>
        <authorList>
            <consortium name="International Elephant Shark Genome Sequencing Consortium"/>
            <person name="Venkatesh B."/>
            <person name="Lee A.P."/>
            <person name="Ravi V."/>
            <person name="Maurya A.K."/>
            <person name="Lian M.M."/>
            <person name="Swann J.B."/>
            <person name="Ohta Y."/>
            <person name="Flajnik M.F."/>
            <person name="Sutoh Y."/>
            <person name="Kasahara M."/>
            <person name="Hoon S."/>
            <person name="Gangu V."/>
            <person name="Roy S.W."/>
            <person name="Irimia M."/>
            <person name="Korzh V."/>
            <person name="Kondrychyn I."/>
            <person name="Lim Z.W."/>
            <person name="Tay B.H."/>
            <person name="Tohari S."/>
            <person name="Kong K.W."/>
            <person name="Ho S."/>
            <person name="Lorente-Galdos B."/>
            <person name="Quilez J."/>
            <person name="Marques-Bonet T."/>
            <person name="Raney B.J."/>
            <person name="Ingham P.W."/>
            <person name="Tay A."/>
            <person name="Hillier L.W."/>
            <person name="Minx P."/>
            <person name="Boehm T."/>
            <person name="Wilson R.K."/>
            <person name="Brenner S."/>
            <person name="Warren W.C."/>
        </authorList>
    </citation>
    <scope>NUCLEOTIDE SEQUENCE [LARGE SCALE GENOMIC DNA]</scope>
</reference>
<reference evidence="3" key="2">
    <citation type="journal article" date="2007" name="PLoS Biol.">
        <title>Survey sequencing and comparative analysis of the elephant shark (Callorhinchus milii) genome.</title>
        <authorList>
            <person name="Venkatesh B."/>
            <person name="Kirkness E.F."/>
            <person name="Loh Y.H."/>
            <person name="Halpern A.L."/>
            <person name="Lee A.P."/>
            <person name="Johnson J."/>
            <person name="Dandona N."/>
            <person name="Viswanathan L.D."/>
            <person name="Tay A."/>
            <person name="Venter J.C."/>
            <person name="Strausberg R.L."/>
            <person name="Brenner S."/>
        </authorList>
    </citation>
    <scope>NUCLEOTIDE SEQUENCE [LARGE SCALE GENOMIC DNA]</scope>
</reference>
<feature type="transmembrane region" description="Helical" evidence="1">
    <location>
        <begin position="23"/>
        <end position="44"/>
    </location>
</feature>
<evidence type="ECO:0000313" key="2">
    <source>
        <dbReference type="Ensembl" id="ENSCMIP00000007728.1"/>
    </source>
</evidence>
<keyword evidence="1" id="KW-1133">Transmembrane helix</keyword>
<dbReference type="InParanoid" id="A0A4W3GU34"/>
<organism evidence="2 3">
    <name type="scientific">Callorhinchus milii</name>
    <name type="common">Ghost shark</name>
    <dbReference type="NCBI Taxonomy" id="7868"/>
    <lineage>
        <taxon>Eukaryota</taxon>
        <taxon>Metazoa</taxon>
        <taxon>Chordata</taxon>
        <taxon>Craniata</taxon>
        <taxon>Vertebrata</taxon>
        <taxon>Chondrichthyes</taxon>
        <taxon>Holocephali</taxon>
        <taxon>Chimaeriformes</taxon>
        <taxon>Callorhinchidae</taxon>
        <taxon>Callorhinchus</taxon>
    </lineage>
</organism>
<accession>A0A4W3GU34</accession>
<dbReference type="GeneTree" id="ENSGT01150000289744"/>
<reference evidence="2" key="4">
    <citation type="submission" date="2025-08" db="UniProtKB">
        <authorList>
            <consortium name="Ensembl"/>
        </authorList>
    </citation>
    <scope>IDENTIFICATION</scope>
</reference>